<evidence type="ECO:0000313" key="3">
    <source>
        <dbReference type="Proteomes" id="UP001501510"/>
    </source>
</evidence>
<keyword evidence="1" id="KW-0472">Membrane</keyword>
<accession>A0ABP3UNN2</accession>
<keyword evidence="1" id="KW-0812">Transmembrane</keyword>
<dbReference type="EMBL" id="BAAACG010000008">
    <property type="protein sequence ID" value="GAA0737211.1"/>
    <property type="molecule type" value="Genomic_DNA"/>
</dbReference>
<dbReference type="RefSeq" id="WP_343760079.1">
    <property type="nucleotide sequence ID" value="NZ_BAAACG010000008.1"/>
</dbReference>
<gene>
    <name evidence="2" type="ORF">GCM10008906_13070</name>
</gene>
<proteinExistence type="predicted"/>
<feature type="transmembrane region" description="Helical" evidence="1">
    <location>
        <begin position="7"/>
        <end position="27"/>
    </location>
</feature>
<sequence>MKTNKCFIVKKIVLIFIIFISITTFFGCSKGKSIVLQDDVKKINKSFEGNIKVNEKFIYTDEIKKGSIFSPSFWKNDKLFGRLSYDSNKKEKLGLETKKYISKYFHALDVNKKVLKKTQNKTFGAHYDLKEIVPLPLEDGSLNCNLYYNDFSKEKSQHIFLGKLNDSDESGNNGGGGICMVDGNDQFATTYTYNCDKKIGGIKLIDLRSRKSYKNNNIENIEIIKVLYVKDLKKFMAIDRKGTCYEIMFKGNSLELKEFSKIDTGDLTLQYPLNGVLGICDDSAIYYMCSNGIGKNKLIKNRLIKYDFKTKKTDFILNTDEKDKTRVLMYFPKQNILILEKPDISKDGLEKKGPSEIYLAEIKGGKVNIFYKSKYKSEEKKCSHELFEKLGNNIKNKNCRKRNDINIVPFINEKGNKLAITRNIEIIDENIPKIIERQVIDYYDIKRD</sequence>
<evidence type="ECO:0000256" key="1">
    <source>
        <dbReference type="SAM" id="Phobius"/>
    </source>
</evidence>
<evidence type="ECO:0000313" key="2">
    <source>
        <dbReference type="EMBL" id="GAA0737211.1"/>
    </source>
</evidence>
<organism evidence="2 3">
    <name type="scientific">Clostridium oceanicum</name>
    <dbReference type="NCBI Taxonomy" id="1543"/>
    <lineage>
        <taxon>Bacteria</taxon>
        <taxon>Bacillati</taxon>
        <taxon>Bacillota</taxon>
        <taxon>Clostridia</taxon>
        <taxon>Eubacteriales</taxon>
        <taxon>Clostridiaceae</taxon>
        <taxon>Clostridium</taxon>
    </lineage>
</organism>
<protein>
    <recommendedName>
        <fullName evidence="4">Lipoprotein</fullName>
    </recommendedName>
</protein>
<dbReference type="PROSITE" id="PS51257">
    <property type="entry name" value="PROKAR_LIPOPROTEIN"/>
    <property type="match status" value="1"/>
</dbReference>
<comment type="caution">
    <text evidence="2">The sequence shown here is derived from an EMBL/GenBank/DDBJ whole genome shotgun (WGS) entry which is preliminary data.</text>
</comment>
<dbReference type="Proteomes" id="UP001501510">
    <property type="component" value="Unassembled WGS sequence"/>
</dbReference>
<name>A0ABP3UNN2_9CLOT</name>
<keyword evidence="1" id="KW-1133">Transmembrane helix</keyword>
<evidence type="ECO:0008006" key="4">
    <source>
        <dbReference type="Google" id="ProtNLM"/>
    </source>
</evidence>
<keyword evidence="3" id="KW-1185">Reference proteome</keyword>
<reference evidence="3" key="1">
    <citation type="journal article" date="2019" name="Int. J. Syst. Evol. Microbiol.">
        <title>The Global Catalogue of Microorganisms (GCM) 10K type strain sequencing project: providing services to taxonomists for standard genome sequencing and annotation.</title>
        <authorList>
            <consortium name="The Broad Institute Genomics Platform"/>
            <consortium name="The Broad Institute Genome Sequencing Center for Infectious Disease"/>
            <person name="Wu L."/>
            <person name="Ma J."/>
        </authorList>
    </citation>
    <scope>NUCLEOTIDE SEQUENCE [LARGE SCALE GENOMIC DNA]</scope>
    <source>
        <strain evidence="3">JCM 1407</strain>
    </source>
</reference>